<evidence type="ECO:0000313" key="6">
    <source>
        <dbReference type="Proteomes" id="UP000012488"/>
    </source>
</evidence>
<dbReference type="OrthoDB" id="9793422at2"/>
<dbReference type="InterPro" id="IPR029062">
    <property type="entry name" value="Class_I_gatase-like"/>
</dbReference>
<protein>
    <submittedName>
        <fullName evidence="5">Helix-turn-helix domain-containing protein</fullName>
    </submittedName>
</protein>
<reference evidence="5 6" key="2">
    <citation type="journal article" date="2013" name="Genome Announc.">
        <title>Draft Genome Sequence of Methylobacterium mesophilicum Strain SR1.6/6, Isolated from Citrus sinensis.</title>
        <authorList>
            <person name="Marinho Almeida D."/>
            <person name="Dini-Andreote F."/>
            <person name="Camargo Neves A.A."/>
            <person name="Juca Ramos R.T."/>
            <person name="Andreote F.D."/>
            <person name="Carneiro A.R."/>
            <person name="Oliveira de Souza Lima A."/>
            <person name="Caracciolo Gomes de Sa P.H."/>
            <person name="Ribeiro Barbosa M.S."/>
            <person name="Araujo W.L."/>
            <person name="Silva A."/>
        </authorList>
    </citation>
    <scope>NUCLEOTIDE SEQUENCE [LARGE SCALE GENOMIC DNA]</scope>
    <source>
        <strain evidence="5 6">SR1.6/6</strain>
    </source>
</reference>
<keyword evidence="2" id="KW-0804">Transcription</keyword>
<dbReference type="PANTHER" id="PTHR43130">
    <property type="entry name" value="ARAC-FAMILY TRANSCRIPTIONAL REGULATOR"/>
    <property type="match status" value="1"/>
</dbReference>
<dbReference type="InterPro" id="IPR009057">
    <property type="entry name" value="Homeodomain-like_sf"/>
</dbReference>
<feature type="compositionally biased region" description="Low complexity" evidence="3">
    <location>
        <begin position="363"/>
        <end position="373"/>
    </location>
</feature>
<evidence type="ECO:0000256" key="3">
    <source>
        <dbReference type="SAM" id="MobiDB-lite"/>
    </source>
</evidence>
<dbReference type="SUPFAM" id="SSF46689">
    <property type="entry name" value="Homeodomain-like"/>
    <property type="match status" value="2"/>
</dbReference>
<dbReference type="SUPFAM" id="SSF52317">
    <property type="entry name" value="Class I glutamine amidotransferase-like"/>
    <property type="match status" value="1"/>
</dbReference>
<reference evidence="5 6" key="1">
    <citation type="journal article" date="2012" name="Genet. Mol. Biol.">
        <title>Analysis of 16S rRNA and mxaF genes revealing insights into Methylobacterium niche-specific plant association.</title>
        <authorList>
            <person name="Dourado M.N."/>
            <person name="Andreote F.D."/>
            <person name="Dini-Andreote F."/>
            <person name="Conti R."/>
            <person name="Araujo J.M."/>
            <person name="Araujo W.L."/>
        </authorList>
    </citation>
    <scope>NUCLEOTIDE SEQUENCE [LARGE SCALE GENOMIC DNA]</scope>
    <source>
        <strain evidence="5 6">SR1.6/6</strain>
    </source>
</reference>
<evidence type="ECO:0000256" key="1">
    <source>
        <dbReference type="ARBA" id="ARBA00023015"/>
    </source>
</evidence>
<dbReference type="EMBL" id="CP043538">
    <property type="protein sequence ID" value="QGY02169.1"/>
    <property type="molecule type" value="Genomic_DNA"/>
</dbReference>
<feature type="domain" description="HTH araC/xylS-type" evidence="4">
    <location>
        <begin position="230"/>
        <end position="328"/>
    </location>
</feature>
<accession>A0A6B9FJL0</accession>
<name>A0A6B9FJL0_9HYPH</name>
<keyword evidence="1" id="KW-0805">Transcription regulation</keyword>
<dbReference type="Pfam" id="PF01965">
    <property type="entry name" value="DJ-1_PfpI"/>
    <property type="match status" value="1"/>
</dbReference>
<evidence type="ECO:0000313" key="5">
    <source>
        <dbReference type="EMBL" id="QGY02169.1"/>
    </source>
</evidence>
<dbReference type="Gene3D" id="1.10.10.60">
    <property type="entry name" value="Homeodomain-like"/>
    <property type="match status" value="1"/>
</dbReference>
<organism evidence="5 6">
    <name type="scientific">Methylobacterium mesophilicum SR1.6/6</name>
    <dbReference type="NCBI Taxonomy" id="908290"/>
    <lineage>
        <taxon>Bacteria</taxon>
        <taxon>Pseudomonadati</taxon>
        <taxon>Pseudomonadota</taxon>
        <taxon>Alphaproteobacteria</taxon>
        <taxon>Hyphomicrobiales</taxon>
        <taxon>Methylobacteriaceae</taxon>
        <taxon>Methylobacterium</taxon>
    </lineage>
</organism>
<dbReference type="InterPro" id="IPR002818">
    <property type="entry name" value="DJ-1/PfpI"/>
</dbReference>
<dbReference type="AlphaFoldDB" id="A0A6B9FJL0"/>
<dbReference type="PANTHER" id="PTHR43130:SF3">
    <property type="entry name" value="HTH-TYPE TRANSCRIPTIONAL REGULATOR RV1931C"/>
    <property type="match status" value="1"/>
</dbReference>
<dbReference type="Proteomes" id="UP000012488">
    <property type="component" value="Chromosome"/>
</dbReference>
<dbReference type="GO" id="GO:0043565">
    <property type="term" value="F:sequence-specific DNA binding"/>
    <property type="evidence" value="ECO:0007669"/>
    <property type="project" value="InterPro"/>
</dbReference>
<dbReference type="RefSeq" id="WP_010684960.1">
    <property type="nucleotide sequence ID" value="NZ_CP043538.1"/>
</dbReference>
<evidence type="ECO:0000259" key="4">
    <source>
        <dbReference type="PROSITE" id="PS01124"/>
    </source>
</evidence>
<evidence type="ECO:0000256" key="2">
    <source>
        <dbReference type="ARBA" id="ARBA00023163"/>
    </source>
</evidence>
<sequence>MSGPERRIPVLVVLPPRALLLDLAGPVEVLRIAGAVQDRVAFDLRYAAPQGSTRSSVGLDLGGAGPLPPEIAPGTVVLLPGSTEQPLGPDRDREAEAAAEAQIVAWLRAAIRPGHIVVTVCEGALLAARAGLLDGYACTTHHGSCARLAATAPRAAVLENRLFVQDRDRFSSAGVTAGIDLMLHLVGDWAGPGAAVAVARTLVVYMRRGPDDPQLSPWLEGRSHLHPAVHRAQDAIAADPARDWSPATLGRIVGASPRNLARLFRLHAGMTLTDAVNRSRIALARDLIAQSDLGLEQVAARAGFGSARHMRRVWGRIHAAAPSSLRARGADGQGLDKAGQGLDKGWTRAGQGLDKGWTRAGSAFPRPGAAQAAPRRKSCR</sequence>
<dbReference type="PROSITE" id="PS01124">
    <property type="entry name" value="HTH_ARAC_FAMILY_2"/>
    <property type="match status" value="1"/>
</dbReference>
<gene>
    <name evidence="5" type="ORF">MMSR116_09980</name>
</gene>
<dbReference type="SMART" id="SM00342">
    <property type="entry name" value="HTH_ARAC"/>
    <property type="match status" value="1"/>
</dbReference>
<dbReference type="GO" id="GO:0003700">
    <property type="term" value="F:DNA-binding transcription factor activity"/>
    <property type="evidence" value="ECO:0007669"/>
    <property type="project" value="InterPro"/>
</dbReference>
<dbReference type="InterPro" id="IPR018060">
    <property type="entry name" value="HTH_AraC"/>
</dbReference>
<dbReference type="Pfam" id="PF12833">
    <property type="entry name" value="HTH_18"/>
    <property type="match status" value="1"/>
</dbReference>
<dbReference type="KEGG" id="mmes:MMSR116_09980"/>
<dbReference type="Gene3D" id="3.40.50.880">
    <property type="match status" value="1"/>
</dbReference>
<proteinExistence type="predicted"/>
<feature type="region of interest" description="Disordered" evidence="3">
    <location>
        <begin position="325"/>
        <end position="380"/>
    </location>
</feature>
<dbReference type="InterPro" id="IPR052158">
    <property type="entry name" value="INH-QAR"/>
</dbReference>